<dbReference type="AlphaFoldDB" id="A0AA39G4Z1"/>
<reference evidence="10" key="1">
    <citation type="journal article" date="2023" name="bioRxiv">
        <title>Scaffold-level genome assemblies of two parasitoid biocontrol wasps reveal the parthenogenesis mechanism and an associated novel virus.</title>
        <authorList>
            <person name="Inwood S."/>
            <person name="Skelly J."/>
            <person name="Guhlin J."/>
            <person name="Harrop T."/>
            <person name="Goldson S."/>
            <person name="Dearden P."/>
        </authorList>
    </citation>
    <scope>NUCLEOTIDE SEQUENCE</scope>
    <source>
        <strain evidence="10">Lincoln</strain>
        <tissue evidence="10">Whole body</tissue>
    </source>
</reference>
<dbReference type="GO" id="GO:0005743">
    <property type="term" value="C:mitochondrial inner membrane"/>
    <property type="evidence" value="ECO:0007669"/>
    <property type="project" value="UniProtKB-SubCell"/>
</dbReference>
<feature type="transmembrane region" description="Helical" evidence="9">
    <location>
        <begin position="20"/>
        <end position="40"/>
    </location>
</feature>
<comment type="pathway">
    <text evidence="2">Energy metabolism; oxidative phosphorylation.</text>
</comment>
<dbReference type="InterPro" id="IPR037169">
    <property type="entry name" value="Cytochrome_c_oxidase_VIc_sf"/>
</dbReference>
<dbReference type="InterPro" id="IPR051389">
    <property type="entry name" value="Cytochrome_c_oxidase_VIc"/>
</dbReference>
<gene>
    <name evidence="10" type="ORF">PV327_003730</name>
</gene>
<evidence type="ECO:0000256" key="2">
    <source>
        <dbReference type="ARBA" id="ARBA00004673"/>
    </source>
</evidence>
<evidence type="ECO:0000256" key="1">
    <source>
        <dbReference type="ARBA" id="ARBA00004434"/>
    </source>
</evidence>
<dbReference type="PANTHER" id="PTHR48416">
    <property type="entry name" value="CYTOCHROME C OXIDASE SUBUNIT 6C"/>
    <property type="match status" value="1"/>
</dbReference>
<keyword evidence="6 9" id="KW-1133">Transmembrane helix</keyword>
<evidence type="ECO:0000256" key="8">
    <source>
        <dbReference type="ARBA" id="ARBA00023136"/>
    </source>
</evidence>
<evidence type="ECO:0000256" key="5">
    <source>
        <dbReference type="ARBA" id="ARBA00022792"/>
    </source>
</evidence>
<keyword evidence="11" id="KW-1185">Reference proteome</keyword>
<comment type="similarity">
    <text evidence="3">Belongs to the cytochrome c oxidase subunit 6c family.</text>
</comment>
<dbReference type="SUPFAM" id="SSF81415">
    <property type="entry name" value="Mitochondrial cytochrome c oxidase subunit VIc"/>
    <property type="match status" value="1"/>
</dbReference>
<evidence type="ECO:0000256" key="4">
    <source>
        <dbReference type="ARBA" id="ARBA00022692"/>
    </source>
</evidence>
<protein>
    <recommendedName>
        <fullName evidence="12">Cytochrome c oxidase subunit 6C</fullName>
    </recommendedName>
</protein>
<dbReference type="EMBL" id="JAQQBR010000002">
    <property type="protein sequence ID" value="KAK0181443.1"/>
    <property type="molecule type" value="Genomic_DNA"/>
</dbReference>
<dbReference type="PANTHER" id="PTHR48416:SF1">
    <property type="entry name" value="CYTOCHROME C OXIDASE SUBUNIT 6C"/>
    <property type="match status" value="1"/>
</dbReference>
<evidence type="ECO:0000256" key="6">
    <source>
        <dbReference type="ARBA" id="ARBA00022989"/>
    </source>
</evidence>
<comment type="subcellular location">
    <subcellularLocation>
        <location evidence="1">Mitochondrion inner membrane</location>
        <topology evidence="1">Single-pass membrane protein</topology>
    </subcellularLocation>
</comment>
<dbReference type="Pfam" id="PF02937">
    <property type="entry name" value="COX6C"/>
    <property type="match status" value="1"/>
</dbReference>
<reference evidence="10" key="2">
    <citation type="submission" date="2023-03" db="EMBL/GenBank/DDBJ databases">
        <authorList>
            <person name="Inwood S.N."/>
            <person name="Skelly J.G."/>
            <person name="Guhlin J."/>
            <person name="Harrop T.W.R."/>
            <person name="Goldson S.G."/>
            <person name="Dearden P.K."/>
        </authorList>
    </citation>
    <scope>NUCLEOTIDE SEQUENCE</scope>
    <source>
        <strain evidence="10">Lincoln</strain>
        <tissue evidence="10">Whole body</tissue>
    </source>
</reference>
<name>A0AA39G4Z1_MICHY</name>
<accession>A0AA39G4Z1</accession>
<dbReference type="Proteomes" id="UP001168972">
    <property type="component" value="Unassembled WGS sequence"/>
</dbReference>
<evidence type="ECO:0008006" key="12">
    <source>
        <dbReference type="Google" id="ProtNLM"/>
    </source>
</evidence>
<evidence type="ECO:0000256" key="9">
    <source>
        <dbReference type="SAM" id="Phobius"/>
    </source>
</evidence>
<keyword evidence="8 9" id="KW-0472">Membrane</keyword>
<dbReference type="Gene3D" id="4.10.93.10">
    <property type="entry name" value="Mitochondrial cytochrome c oxidase subunit VIc/VIIs"/>
    <property type="match status" value="1"/>
</dbReference>
<keyword evidence="7" id="KW-0496">Mitochondrion</keyword>
<evidence type="ECO:0000256" key="3">
    <source>
        <dbReference type="ARBA" id="ARBA00007204"/>
    </source>
</evidence>
<evidence type="ECO:0000256" key="7">
    <source>
        <dbReference type="ARBA" id="ARBA00023128"/>
    </source>
</evidence>
<evidence type="ECO:0000313" key="10">
    <source>
        <dbReference type="EMBL" id="KAK0181443.1"/>
    </source>
</evidence>
<evidence type="ECO:0000313" key="11">
    <source>
        <dbReference type="Proteomes" id="UP001168972"/>
    </source>
</evidence>
<keyword evidence="5" id="KW-0999">Mitochondrion inner membrane</keyword>
<comment type="caution">
    <text evidence="10">The sequence shown here is derived from an EMBL/GenBank/DDBJ whole genome shotgun (WGS) entry which is preliminary data.</text>
</comment>
<proteinExistence type="inferred from homology"/>
<keyword evidence="4 9" id="KW-0812">Transmembrane</keyword>
<dbReference type="InterPro" id="IPR034884">
    <property type="entry name" value="Cytochrome_c_oxidase_VIc/VIIs"/>
</dbReference>
<organism evidence="10 11">
    <name type="scientific">Microctonus hyperodae</name>
    <name type="common">Parasitoid wasp</name>
    <dbReference type="NCBI Taxonomy" id="165561"/>
    <lineage>
        <taxon>Eukaryota</taxon>
        <taxon>Metazoa</taxon>
        <taxon>Ecdysozoa</taxon>
        <taxon>Arthropoda</taxon>
        <taxon>Hexapoda</taxon>
        <taxon>Insecta</taxon>
        <taxon>Pterygota</taxon>
        <taxon>Neoptera</taxon>
        <taxon>Endopterygota</taxon>
        <taxon>Hymenoptera</taxon>
        <taxon>Apocrita</taxon>
        <taxon>Ichneumonoidea</taxon>
        <taxon>Braconidae</taxon>
        <taxon>Euphorinae</taxon>
        <taxon>Microctonus</taxon>
    </lineage>
</organism>
<sequence>MTKLIQKPQMRNLWTKQMKLQLLGGVVACFLVGYSIKIFYSDPRKRAYDDFYRTYDNAKQEKIMEDAGLLQSCPK</sequence>